<dbReference type="Proteomes" id="UP001157109">
    <property type="component" value="Unassembled WGS sequence"/>
</dbReference>
<dbReference type="InterPro" id="IPR036388">
    <property type="entry name" value="WH-like_DNA-bd_sf"/>
</dbReference>
<evidence type="ECO:0000259" key="1">
    <source>
        <dbReference type="SMART" id="SM00347"/>
    </source>
</evidence>
<keyword evidence="3" id="KW-1185">Reference proteome</keyword>
<evidence type="ECO:0000313" key="3">
    <source>
        <dbReference type="Proteomes" id="UP001157109"/>
    </source>
</evidence>
<reference evidence="3" key="1">
    <citation type="journal article" date="2019" name="Int. J. Syst. Evol. Microbiol.">
        <title>The Global Catalogue of Microorganisms (GCM) 10K type strain sequencing project: providing services to taxonomists for standard genome sequencing and annotation.</title>
        <authorList>
            <consortium name="The Broad Institute Genomics Platform"/>
            <consortium name="The Broad Institute Genome Sequencing Center for Infectious Disease"/>
            <person name="Wu L."/>
            <person name="Ma J."/>
        </authorList>
    </citation>
    <scope>NUCLEOTIDE SEQUENCE [LARGE SCALE GENOMIC DNA]</scope>
    <source>
        <strain evidence="3">NBRC 105830</strain>
    </source>
</reference>
<dbReference type="PANTHER" id="PTHR33164">
    <property type="entry name" value="TRANSCRIPTIONAL REGULATOR, MARR FAMILY"/>
    <property type="match status" value="1"/>
</dbReference>
<organism evidence="2 3">
    <name type="scientific">Arsenicicoccus piscis</name>
    <dbReference type="NCBI Taxonomy" id="673954"/>
    <lineage>
        <taxon>Bacteria</taxon>
        <taxon>Bacillati</taxon>
        <taxon>Actinomycetota</taxon>
        <taxon>Actinomycetes</taxon>
        <taxon>Micrococcales</taxon>
        <taxon>Intrasporangiaceae</taxon>
        <taxon>Arsenicicoccus</taxon>
    </lineage>
</organism>
<gene>
    <name evidence="2" type="ORF">GCM10025862_12240</name>
</gene>
<dbReference type="InterPro" id="IPR000835">
    <property type="entry name" value="HTH_MarR-typ"/>
</dbReference>
<accession>A0ABQ6HM87</accession>
<dbReference type="PANTHER" id="PTHR33164:SF99">
    <property type="entry name" value="MARR FAMILY REGULATORY PROTEIN"/>
    <property type="match status" value="1"/>
</dbReference>
<protein>
    <recommendedName>
        <fullName evidence="1">HTH marR-type domain-containing protein</fullName>
    </recommendedName>
</protein>
<name>A0ABQ6HM87_9MICO</name>
<feature type="domain" description="HTH marR-type" evidence="1">
    <location>
        <begin position="36"/>
        <end position="132"/>
    </location>
</feature>
<evidence type="ECO:0000313" key="2">
    <source>
        <dbReference type="EMBL" id="GMA19203.1"/>
    </source>
</evidence>
<proteinExistence type="predicted"/>
<dbReference type="InterPro" id="IPR036390">
    <property type="entry name" value="WH_DNA-bd_sf"/>
</dbReference>
<comment type="caution">
    <text evidence="2">The sequence shown here is derived from an EMBL/GenBank/DDBJ whole genome shotgun (WGS) entry which is preliminary data.</text>
</comment>
<sequence length="161" mass="17218">MYCGGMSNHDADIAESRDLARMIVTVAERARADFAAAVEPLGVPVHLARTVLLLGEPQSMRYVAGELACDPSHVTGIADHLEERGLAVRAPGADRRIKMLNLTEDGEALRQQLAEAVNTKAKFAGQLDAGQKQTLRELLGLLLEPRSSASAQTTGSKEKTA</sequence>
<dbReference type="SUPFAM" id="SSF46785">
    <property type="entry name" value="Winged helix' DNA-binding domain"/>
    <property type="match status" value="1"/>
</dbReference>
<dbReference type="Gene3D" id="1.10.10.10">
    <property type="entry name" value="Winged helix-like DNA-binding domain superfamily/Winged helix DNA-binding domain"/>
    <property type="match status" value="1"/>
</dbReference>
<dbReference type="SMART" id="SM00347">
    <property type="entry name" value="HTH_MARR"/>
    <property type="match status" value="1"/>
</dbReference>
<dbReference type="EMBL" id="BSUJ01000001">
    <property type="protein sequence ID" value="GMA19203.1"/>
    <property type="molecule type" value="Genomic_DNA"/>
</dbReference>
<dbReference type="InterPro" id="IPR039422">
    <property type="entry name" value="MarR/SlyA-like"/>
</dbReference>